<protein>
    <submittedName>
        <fullName evidence="2">Uncharacterized protein</fullName>
    </submittedName>
</protein>
<evidence type="ECO:0000256" key="1">
    <source>
        <dbReference type="SAM" id="MobiDB-lite"/>
    </source>
</evidence>
<feature type="region of interest" description="Disordered" evidence="1">
    <location>
        <begin position="69"/>
        <end position="95"/>
    </location>
</feature>
<dbReference type="Proteomes" id="UP001610334">
    <property type="component" value="Unassembled WGS sequence"/>
</dbReference>
<comment type="caution">
    <text evidence="2">The sequence shown here is derived from an EMBL/GenBank/DDBJ whole genome shotgun (WGS) entry which is preliminary data.</text>
</comment>
<keyword evidence="3" id="KW-1185">Reference proteome</keyword>
<proteinExistence type="predicted"/>
<evidence type="ECO:0000313" key="3">
    <source>
        <dbReference type="Proteomes" id="UP001610334"/>
    </source>
</evidence>
<name>A0ABR4HWX2_9EURO</name>
<organism evidence="2 3">
    <name type="scientific">Aspergillus granulosus</name>
    <dbReference type="NCBI Taxonomy" id="176169"/>
    <lineage>
        <taxon>Eukaryota</taxon>
        <taxon>Fungi</taxon>
        <taxon>Dikarya</taxon>
        <taxon>Ascomycota</taxon>
        <taxon>Pezizomycotina</taxon>
        <taxon>Eurotiomycetes</taxon>
        <taxon>Eurotiomycetidae</taxon>
        <taxon>Eurotiales</taxon>
        <taxon>Aspergillaceae</taxon>
        <taxon>Aspergillus</taxon>
        <taxon>Aspergillus subgen. Nidulantes</taxon>
    </lineage>
</organism>
<gene>
    <name evidence="2" type="ORF">BJX63DRAFT_334639</name>
</gene>
<reference evidence="2 3" key="1">
    <citation type="submission" date="2024-07" db="EMBL/GenBank/DDBJ databases">
        <title>Section-level genome sequencing and comparative genomics of Aspergillus sections Usti and Cavernicolus.</title>
        <authorList>
            <consortium name="Lawrence Berkeley National Laboratory"/>
            <person name="Nybo J.L."/>
            <person name="Vesth T.C."/>
            <person name="Theobald S."/>
            <person name="Frisvad J.C."/>
            <person name="Larsen T.O."/>
            <person name="Kjaerboelling I."/>
            <person name="Rothschild-Mancinelli K."/>
            <person name="Lyhne E.K."/>
            <person name="Kogle M.E."/>
            <person name="Barry K."/>
            <person name="Clum A."/>
            <person name="Na H."/>
            <person name="Ledsgaard L."/>
            <person name="Lin J."/>
            <person name="Lipzen A."/>
            <person name="Kuo A."/>
            <person name="Riley R."/>
            <person name="Mondo S."/>
            <person name="Labutti K."/>
            <person name="Haridas S."/>
            <person name="Pangalinan J."/>
            <person name="Salamov A.A."/>
            <person name="Simmons B.A."/>
            <person name="Magnuson J.K."/>
            <person name="Chen J."/>
            <person name="Drula E."/>
            <person name="Henrissat B."/>
            <person name="Wiebenga A."/>
            <person name="Lubbers R.J."/>
            <person name="Gomes A.C."/>
            <person name="Makela M.R."/>
            <person name="Stajich J."/>
            <person name="Grigoriev I.V."/>
            <person name="Mortensen U.H."/>
            <person name="De Vries R.P."/>
            <person name="Baker S.E."/>
            <person name="Andersen M.R."/>
        </authorList>
    </citation>
    <scope>NUCLEOTIDE SEQUENCE [LARGE SCALE GENOMIC DNA]</scope>
    <source>
        <strain evidence="2 3">CBS 588.65</strain>
    </source>
</reference>
<dbReference type="EMBL" id="JBFXLT010000008">
    <property type="protein sequence ID" value="KAL2819999.1"/>
    <property type="molecule type" value="Genomic_DNA"/>
</dbReference>
<feature type="compositionally biased region" description="Basic and acidic residues" evidence="1">
    <location>
        <begin position="73"/>
        <end position="85"/>
    </location>
</feature>
<evidence type="ECO:0000313" key="2">
    <source>
        <dbReference type="EMBL" id="KAL2819999.1"/>
    </source>
</evidence>
<sequence>MADATFLTSAVVPCLLPPEGNRRIGSPQHFEFLSVMSQARWTEPITPIELSACCLVTEFNNAETPSFKVLAPRRTDNRQPPERTRKSNHTKTKGSSCKKFNLKFHVGPIMMREGQDQADKDNLASCPVPTYARFTSRSHLIPEIKPDDHTTTLTFEPVKLQEREKGKSMATSRAIVDSVW</sequence>
<accession>A0ABR4HWX2</accession>